<dbReference type="InterPro" id="IPR056303">
    <property type="entry name" value="AMIN-like"/>
</dbReference>
<dbReference type="RefSeq" id="WP_073708794.1">
    <property type="nucleotide sequence ID" value="NZ_MQSV01000002.1"/>
</dbReference>
<evidence type="ECO:0000259" key="3">
    <source>
        <dbReference type="Pfam" id="PF24837"/>
    </source>
</evidence>
<keyword evidence="2" id="KW-0732">Signal</keyword>
<evidence type="ECO:0000313" key="5">
    <source>
        <dbReference type="Proteomes" id="UP000186785"/>
    </source>
</evidence>
<dbReference type="Gene3D" id="2.60.40.3500">
    <property type="match status" value="1"/>
</dbReference>
<feature type="region of interest" description="Disordered" evidence="1">
    <location>
        <begin position="23"/>
        <end position="101"/>
    </location>
</feature>
<dbReference type="AlphaFoldDB" id="A0A1Q5PMN1"/>
<accession>A0A1Q5PMN1</accession>
<proteinExistence type="predicted"/>
<name>A0A1Q5PMN1_9ACTO</name>
<dbReference type="STRING" id="1921764.BSR28_02560"/>
<protein>
    <recommendedName>
        <fullName evidence="3">AMIN-like domain-containing protein</fullName>
    </recommendedName>
</protein>
<evidence type="ECO:0000256" key="2">
    <source>
        <dbReference type="SAM" id="SignalP"/>
    </source>
</evidence>
<dbReference type="PROSITE" id="PS51257">
    <property type="entry name" value="PROKAR_LIPOPROTEIN"/>
    <property type="match status" value="1"/>
</dbReference>
<keyword evidence="5" id="KW-1185">Reference proteome</keyword>
<reference evidence="4 5" key="1">
    <citation type="submission" date="2016-11" db="EMBL/GenBank/DDBJ databases">
        <title>Actinomyces gypaetusis sp. nov. isolated from the vulture Gypaetus barbatus in Qinghai Tibet Plateau China.</title>
        <authorList>
            <person name="Meng X."/>
        </authorList>
    </citation>
    <scope>NUCLEOTIDE SEQUENCE [LARGE SCALE GENOMIC DNA]</scope>
    <source>
        <strain evidence="4 5">VUL4_2</strain>
    </source>
</reference>
<sequence length="236" mass="25334">MKRMNRISIAAGLAMPLLLASCASTSSPSESVSAEPTPAASAAPNPTPTTENTISSPEPAPGSATPAPSVERPGSPPGPDTFSDKDLEQKPEAPKDNPGSVISWQIAKHPDFTRLVVTFSGDNGKALGYTTKSVKEAFEMGRGEEIKGDFGKILIDLNISHTDYPTSEKELEAYNDIPKQGKIEGVWVYFDGFYEGNTHLVINTTTPRQYRVFTLDSPARVVMDIDHPITAATNTK</sequence>
<dbReference type="Pfam" id="PF24837">
    <property type="entry name" value="AMIN-like"/>
    <property type="match status" value="1"/>
</dbReference>
<comment type="caution">
    <text evidence="4">The sequence shown here is derived from an EMBL/GenBank/DDBJ whole genome shotgun (WGS) entry which is preliminary data.</text>
</comment>
<feature type="chain" id="PRO_5038807569" description="AMIN-like domain-containing protein" evidence="2">
    <location>
        <begin position="21"/>
        <end position="236"/>
    </location>
</feature>
<organism evidence="4 5">
    <name type="scientific">Boudabousia liubingyangii</name>
    <dbReference type="NCBI Taxonomy" id="1921764"/>
    <lineage>
        <taxon>Bacteria</taxon>
        <taxon>Bacillati</taxon>
        <taxon>Actinomycetota</taxon>
        <taxon>Actinomycetes</taxon>
        <taxon>Actinomycetales</taxon>
        <taxon>Actinomycetaceae</taxon>
        <taxon>Boudabousia</taxon>
    </lineage>
</organism>
<feature type="compositionally biased region" description="Low complexity" evidence="1">
    <location>
        <begin position="23"/>
        <end position="57"/>
    </location>
</feature>
<dbReference type="EMBL" id="MQSV01000002">
    <property type="protein sequence ID" value="OKL48786.1"/>
    <property type="molecule type" value="Genomic_DNA"/>
</dbReference>
<feature type="domain" description="AMIN-like" evidence="3">
    <location>
        <begin position="105"/>
        <end position="227"/>
    </location>
</feature>
<feature type="signal peptide" evidence="2">
    <location>
        <begin position="1"/>
        <end position="20"/>
    </location>
</feature>
<evidence type="ECO:0000256" key="1">
    <source>
        <dbReference type="SAM" id="MobiDB-lite"/>
    </source>
</evidence>
<evidence type="ECO:0000313" key="4">
    <source>
        <dbReference type="EMBL" id="OKL48786.1"/>
    </source>
</evidence>
<gene>
    <name evidence="4" type="ORF">BSR29_02700</name>
</gene>
<feature type="compositionally biased region" description="Basic and acidic residues" evidence="1">
    <location>
        <begin position="82"/>
        <end position="95"/>
    </location>
</feature>
<dbReference type="Proteomes" id="UP000186785">
    <property type="component" value="Unassembled WGS sequence"/>
</dbReference>